<dbReference type="InterPro" id="IPR050238">
    <property type="entry name" value="DNA_Rep/Repair_Clamp_Loader"/>
</dbReference>
<evidence type="ECO:0000256" key="4">
    <source>
        <dbReference type="ARBA" id="ARBA00023242"/>
    </source>
</evidence>
<accession>A0A367LQF2</accession>
<dbReference type="FunFam" id="1.20.272.10:FF:000002">
    <property type="entry name" value="Replication factor C subunit 3"/>
    <property type="match status" value="1"/>
</dbReference>
<dbReference type="STRING" id="1330021.A0A367LQF2"/>
<dbReference type="InterPro" id="IPR003593">
    <property type="entry name" value="AAA+_ATPase"/>
</dbReference>
<dbReference type="Pfam" id="PF22534">
    <property type="entry name" value="RFC_C"/>
    <property type="match status" value="1"/>
</dbReference>
<dbReference type="FunFam" id="3.40.50.300:FF:000136">
    <property type="entry name" value="Replication factor C subunit 5"/>
    <property type="match status" value="1"/>
</dbReference>
<dbReference type="Pfam" id="PF13177">
    <property type="entry name" value="DNA_pol3_delta2"/>
    <property type="match status" value="1"/>
</dbReference>
<evidence type="ECO:0000256" key="5">
    <source>
        <dbReference type="ARBA" id="ARBA00070185"/>
    </source>
</evidence>
<dbReference type="GO" id="GO:0031390">
    <property type="term" value="C:Ctf18 RFC-like complex"/>
    <property type="evidence" value="ECO:0007669"/>
    <property type="project" value="TreeGrafter"/>
</dbReference>
<dbReference type="EMBL" id="LKCN02000001">
    <property type="protein sequence ID" value="RCI16570.1"/>
    <property type="molecule type" value="Genomic_DNA"/>
</dbReference>
<feature type="domain" description="AAA+ ATPase" evidence="6">
    <location>
        <begin position="51"/>
        <end position="204"/>
    </location>
</feature>
<dbReference type="Gene3D" id="3.40.50.300">
    <property type="entry name" value="P-loop containing nucleotide triphosphate hydrolases"/>
    <property type="match status" value="1"/>
</dbReference>
<dbReference type="CDD" id="cd00009">
    <property type="entry name" value="AAA"/>
    <property type="match status" value="1"/>
</dbReference>
<dbReference type="InterPro" id="IPR027417">
    <property type="entry name" value="P-loop_NTPase"/>
</dbReference>
<evidence type="ECO:0000313" key="7">
    <source>
        <dbReference type="EMBL" id="RCI16570.1"/>
    </source>
</evidence>
<name>A0A367LQF2_9HYPO</name>
<dbReference type="GO" id="GO:0006271">
    <property type="term" value="P:DNA strand elongation involved in DNA replication"/>
    <property type="evidence" value="ECO:0007669"/>
    <property type="project" value="UniProtKB-ARBA"/>
</dbReference>
<dbReference type="Proteomes" id="UP000253664">
    <property type="component" value="Unassembled WGS sequence"/>
</dbReference>
<protein>
    <recommendedName>
        <fullName evidence="5">Replication factor C subunit 5</fullName>
    </recommendedName>
</protein>
<dbReference type="OrthoDB" id="761538at2759"/>
<evidence type="ECO:0000313" key="8">
    <source>
        <dbReference type="Proteomes" id="UP000253664"/>
    </source>
</evidence>
<dbReference type="AlphaFoldDB" id="A0A367LQF2"/>
<dbReference type="Gene3D" id="1.20.272.10">
    <property type="match status" value="1"/>
</dbReference>
<proteinExistence type="inferred from homology"/>
<gene>
    <name evidence="7" type="ORF">L249_2431</name>
</gene>
<keyword evidence="4" id="KW-0539">Nucleus</keyword>
<organism evidence="7 8">
    <name type="scientific">Ophiocordyceps polyrhachis-furcata BCC 54312</name>
    <dbReference type="NCBI Taxonomy" id="1330021"/>
    <lineage>
        <taxon>Eukaryota</taxon>
        <taxon>Fungi</taxon>
        <taxon>Dikarya</taxon>
        <taxon>Ascomycota</taxon>
        <taxon>Pezizomycotina</taxon>
        <taxon>Sordariomycetes</taxon>
        <taxon>Hypocreomycetidae</taxon>
        <taxon>Hypocreales</taxon>
        <taxon>Ophiocordycipitaceae</taxon>
        <taxon>Ophiocordyceps</taxon>
    </lineage>
</organism>
<dbReference type="PANTHER" id="PTHR11669:SF1">
    <property type="entry name" value="REPLICATION FACTOR C SUBUNIT 3"/>
    <property type="match status" value="1"/>
</dbReference>
<dbReference type="Gene3D" id="1.10.8.60">
    <property type="match status" value="1"/>
</dbReference>
<keyword evidence="3" id="KW-0235">DNA replication</keyword>
<dbReference type="Pfam" id="PF21960">
    <property type="entry name" value="RCF1-5-like_lid"/>
    <property type="match status" value="1"/>
</dbReference>
<dbReference type="GO" id="GO:0006281">
    <property type="term" value="P:DNA repair"/>
    <property type="evidence" value="ECO:0007669"/>
    <property type="project" value="UniProtKB-ARBA"/>
</dbReference>
<comment type="caution">
    <text evidence="7">The sequence shown here is derived from an EMBL/GenBank/DDBJ whole genome shotgun (WGS) entry which is preliminary data.</text>
</comment>
<keyword evidence="8" id="KW-1185">Reference proteome</keyword>
<evidence type="ECO:0000256" key="2">
    <source>
        <dbReference type="ARBA" id="ARBA00005378"/>
    </source>
</evidence>
<comment type="similarity">
    <text evidence="2">Belongs to the activator 1 small subunits family.</text>
</comment>
<dbReference type="PANTHER" id="PTHR11669">
    <property type="entry name" value="REPLICATION FACTOR C / DNA POLYMERASE III GAMMA-TAU SUBUNIT"/>
    <property type="match status" value="1"/>
</dbReference>
<dbReference type="InterPro" id="IPR008921">
    <property type="entry name" value="DNA_pol3_clamp-load_cplx_C"/>
</dbReference>
<dbReference type="GO" id="GO:0031389">
    <property type="term" value="C:Rad17 RFC-like complex"/>
    <property type="evidence" value="ECO:0007669"/>
    <property type="project" value="TreeGrafter"/>
</dbReference>
<dbReference type="SUPFAM" id="SSF48019">
    <property type="entry name" value="post-AAA+ oligomerization domain-like"/>
    <property type="match status" value="1"/>
</dbReference>
<dbReference type="SMART" id="SM00382">
    <property type="entry name" value="AAA"/>
    <property type="match status" value="1"/>
</dbReference>
<comment type="subcellular location">
    <subcellularLocation>
        <location evidence="1">Nucleus</location>
    </subcellularLocation>
</comment>
<evidence type="ECO:0000256" key="1">
    <source>
        <dbReference type="ARBA" id="ARBA00004123"/>
    </source>
</evidence>
<evidence type="ECO:0000259" key="6">
    <source>
        <dbReference type="SMART" id="SM00382"/>
    </source>
</evidence>
<dbReference type="SUPFAM" id="SSF52540">
    <property type="entry name" value="P-loop containing nucleoside triphosphate hydrolases"/>
    <property type="match status" value="1"/>
</dbReference>
<sequence length="369" mass="41718">MALIVDKHRPRSIEALTYHDDLSERLQSLVRHTSELALVQRLTFIQAQSGDFPHLLVYGPSGAGKKTRVVATLKELFGPGVDKIKIDARVFQTTSNRKLEFNIVASIYHLEITPSDVGNYDRVVVQDLLKEVAQTQQVDQSAKQRFKVVVINEADHLTRDAQAALRRTMEKYSPNLRLILLANSTSNIIAPIRSRTLLVRVAAPTHEEICDVLAQSAAKENWPVVDGLHMRIAVQSGRNLRKALLMYEAVHAQNDQVTESTAIPAADWEALIGQIAKDMMEEHSPARILQVRSKLYDLLTHCIPATTILKTLTFKLLDMIDDGLKAEVIRWSAFYEHRVKTGTKVIFHLEAFVARFMRALEMYLMSMDM</sequence>
<evidence type="ECO:0000256" key="3">
    <source>
        <dbReference type="ARBA" id="ARBA00022705"/>
    </source>
</evidence>
<dbReference type="GO" id="GO:0003677">
    <property type="term" value="F:DNA binding"/>
    <property type="evidence" value="ECO:0007669"/>
    <property type="project" value="InterPro"/>
</dbReference>
<dbReference type="FunFam" id="1.10.8.60:FF:000030">
    <property type="entry name" value="replication factor C subunit 3"/>
    <property type="match status" value="1"/>
</dbReference>
<dbReference type="GO" id="GO:0005663">
    <property type="term" value="C:DNA replication factor C complex"/>
    <property type="evidence" value="ECO:0007669"/>
    <property type="project" value="TreeGrafter"/>
</dbReference>
<dbReference type="GO" id="GO:0031391">
    <property type="term" value="C:Elg1 RFC-like complex"/>
    <property type="evidence" value="ECO:0007669"/>
    <property type="project" value="TreeGrafter"/>
</dbReference>
<reference evidence="7 8" key="1">
    <citation type="journal article" date="2015" name="BMC Genomics">
        <title>Insights from the genome of Ophiocordyceps polyrhachis-furcata to pathogenicity and host specificity in insect fungi.</title>
        <authorList>
            <person name="Wichadakul D."/>
            <person name="Kobmoo N."/>
            <person name="Ingsriswang S."/>
            <person name="Tangphatsornruang S."/>
            <person name="Chantasingh D."/>
            <person name="Luangsa-ard J.J."/>
            <person name="Eurwilaichitr L."/>
        </authorList>
    </citation>
    <scope>NUCLEOTIDE SEQUENCE [LARGE SCALE GENOMIC DNA]</scope>
    <source>
        <strain evidence="7 8">BCC 54312</strain>
    </source>
</reference>
<dbReference type="GO" id="GO:0003689">
    <property type="term" value="F:DNA clamp loader activity"/>
    <property type="evidence" value="ECO:0007669"/>
    <property type="project" value="TreeGrafter"/>
</dbReference>